<evidence type="ECO:0000313" key="3">
    <source>
        <dbReference type="EMBL" id="MBL0004806.1"/>
    </source>
</evidence>
<dbReference type="Proteomes" id="UP000726105">
    <property type="component" value="Unassembled WGS sequence"/>
</dbReference>
<name>A0A934X5C3_9MICO</name>
<protein>
    <submittedName>
        <fullName evidence="1">(D)CMP kinase</fullName>
    </submittedName>
</protein>
<dbReference type="Gene3D" id="3.40.50.300">
    <property type="entry name" value="P-loop containing nucleotide triphosphate hydrolases"/>
    <property type="match status" value="1"/>
</dbReference>
<sequence length="179" mass="19218">MALALALTRQAPPRCGSVRVVAIDGPSGSGKTTLAAALAQALDAPTVHMDDLFPGWDGLAAAPALLTTQVLEPLARGERAAYRRWDWIASAWGDVVPVPATDVLVVEGCGASVGPAARYAAVRIWVEAELDVRMARGIARDGEMYRPHWQRWADQEVTVFGSDHTRTRADIVLDTTHVP</sequence>
<evidence type="ECO:0000313" key="4">
    <source>
        <dbReference type="Proteomes" id="UP000718281"/>
    </source>
</evidence>
<reference evidence="4 5" key="1">
    <citation type="submission" date="2020-10" db="EMBL/GenBank/DDBJ databases">
        <title>Connecting structure to function with the recovery of over 1000 high-quality activated sludge metagenome-assembled genomes encoding full-length rRNA genes using long-read sequencing.</title>
        <authorList>
            <person name="Singleton C.M."/>
            <person name="Petriglieri F."/>
            <person name="Kristensen J.M."/>
            <person name="Kirkegaard R.H."/>
            <person name="Michaelsen T.Y."/>
            <person name="Andersen M.H."/>
            <person name="Karst S.M."/>
            <person name="Dueholm M.S."/>
            <person name="Nielsen P.H."/>
            <person name="Albertsen M."/>
        </authorList>
    </citation>
    <scope>NUCLEOTIDE SEQUENCE [LARGE SCALE GENOMIC DNA]</scope>
    <source>
        <strain evidence="1">AalE_18-Q3-R2-46_BAT3C.188</strain>
        <strain evidence="2">Ega_18-Q3-R5-49_MAXAC.001</strain>
        <strain evidence="3">Ribe_18-Q3-R11-54_MAXAC.001</strain>
    </source>
</reference>
<evidence type="ECO:0000313" key="5">
    <source>
        <dbReference type="Proteomes" id="UP000726105"/>
    </source>
</evidence>
<dbReference type="EMBL" id="JADIXZ010000004">
    <property type="protein sequence ID" value="MBK6300474.1"/>
    <property type="molecule type" value="Genomic_DNA"/>
</dbReference>
<dbReference type="InterPro" id="IPR027417">
    <property type="entry name" value="P-loop_NTPase"/>
</dbReference>
<organism evidence="1 4">
    <name type="scientific">Candidatus Phosphoribacter hodrii</name>
    <dbReference type="NCBI Taxonomy" id="2953743"/>
    <lineage>
        <taxon>Bacteria</taxon>
        <taxon>Bacillati</taxon>
        <taxon>Actinomycetota</taxon>
        <taxon>Actinomycetes</taxon>
        <taxon>Micrococcales</taxon>
        <taxon>Dermatophilaceae</taxon>
        <taxon>Candidatus Phosphoribacter</taxon>
    </lineage>
</organism>
<gene>
    <name evidence="1" type="ORF">IPF40_05295</name>
    <name evidence="2" type="ORF">IPI13_06525</name>
    <name evidence="3" type="ORF">IPP00_12750</name>
</gene>
<dbReference type="AlphaFoldDB" id="A0A934X5C3"/>
<evidence type="ECO:0000313" key="2">
    <source>
        <dbReference type="EMBL" id="MBK7272828.1"/>
    </source>
</evidence>
<dbReference type="GO" id="GO:0016301">
    <property type="term" value="F:kinase activity"/>
    <property type="evidence" value="ECO:0007669"/>
    <property type="project" value="UniProtKB-KW"/>
</dbReference>
<dbReference type="Proteomes" id="UP000718281">
    <property type="component" value="Unassembled WGS sequence"/>
</dbReference>
<accession>A0A934X5C3</accession>
<evidence type="ECO:0000313" key="1">
    <source>
        <dbReference type="EMBL" id="MBK6300474.1"/>
    </source>
</evidence>
<keyword evidence="1" id="KW-0418">Kinase</keyword>
<keyword evidence="1" id="KW-0808">Transferase</keyword>
<comment type="caution">
    <text evidence="1">The sequence shown here is derived from an EMBL/GenBank/DDBJ whole genome shotgun (WGS) entry which is preliminary data.</text>
</comment>
<proteinExistence type="predicted"/>
<dbReference type="Proteomes" id="UP000886632">
    <property type="component" value="Unassembled WGS sequence"/>
</dbReference>
<dbReference type="EMBL" id="JADJIB010000002">
    <property type="protein sequence ID" value="MBK7272828.1"/>
    <property type="molecule type" value="Genomic_DNA"/>
</dbReference>
<dbReference type="SUPFAM" id="SSF52540">
    <property type="entry name" value="P-loop containing nucleoside triphosphate hydrolases"/>
    <property type="match status" value="1"/>
</dbReference>
<dbReference type="EMBL" id="JADKGK010000022">
    <property type="protein sequence ID" value="MBL0004806.1"/>
    <property type="molecule type" value="Genomic_DNA"/>
</dbReference>